<gene>
    <name evidence="1" type="ORF">ABOD76_01450</name>
</gene>
<dbReference type="EMBL" id="CP158297">
    <property type="protein sequence ID" value="XBV83745.1"/>
    <property type="molecule type" value="Genomic_DNA"/>
</dbReference>
<protein>
    <submittedName>
        <fullName evidence="1">Uncharacterized protein</fullName>
    </submittedName>
</protein>
<proteinExistence type="predicted"/>
<reference evidence="1" key="1">
    <citation type="submission" date="2024-06" db="EMBL/GenBank/DDBJ databases">
        <title>Draft Genome Sequence of Deinococcus sonorensis Type Strain KR-87, a Biofilm Producing Representative of the Genus Deinococcus.</title>
        <authorList>
            <person name="Boren L.S."/>
            <person name="Grosso R.A."/>
            <person name="Hugenberg-Cox A.N."/>
            <person name="Hill J.T.E."/>
            <person name="Albert C.M."/>
            <person name="Tuohy J.M."/>
        </authorList>
    </citation>
    <scope>NUCLEOTIDE SEQUENCE</scope>
    <source>
        <strain evidence="1">KR-87</strain>
        <plasmid evidence="1">pDson01</plasmid>
    </source>
</reference>
<dbReference type="KEGG" id="dsc:ABOD76_01450"/>
<sequence length="47" mass="4906">MAALTAAPRPAGDGVHAGVVPRMFGADVPRQDAMRVFTRVRLATAVT</sequence>
<name>A0AAU7U5E7_9DEIO</name>
<organism evidence="1">
    <name type="scientific">Deinococcus sonorensis KR-87</name>
    <dbReference type="NCBI Taxonomy" id="694439"/>
    <lineage>
        <taxon>Bacteria</taxon>
        <taxon>Thermotogati</taxon>
        <taxon>Deinococcota</taxon>
        <taxon>Deinococci</taxon>
        <taxon>Deinococcales</taxon>
        <taxon>Deinococcaceae</taxon>
        <taxon>Deinococcus</taxon>
    </lineage>
</organism>
<geneLocation type="plasmid" evidence="1">
    <name>pDson01</name>
</geneLocation>
<dbReference type="RefSeq" id="WP_350241460.1">
    <property type="nucleotide sequence ID" value="NZ_CP158297.1"/>
</dbReference>
<evidence type="ECO:0000313" key="1">
    <source>
        <dbReference type="EMBL" id="XBV83745.1"/>
    </source>
</evidence>
<keyword evidence="1" id="KW-0614">Plasmid</keyword>
<accession>A0AAU7U5E7</accession>
<dbReference type="AlphaFoldDB" id="A0AAU7U5E7"/>